<proteinExistence type="predicted"/>
<comment type="caution">
    <text evidence="3">The sequence shown here is derived from an EMBL/GenBank/DDBJ whole genome shotgun (WGS) entry which is preliminary data.</text>
</comment>
<dbReference type="Pfam" id="PF13230">
    <property type="entry name" value="GATase_4"/>
    <property type="match status" value="1"/>
</dbReference>
<dbReference type="Gene3D" id="3.60.20.10">
    <property type="entry name" value="Glutamine Phosphoribosylpyrophosphate, subunit 1, domain 1"/>
    <property type="match status" value="1"/>
</dbReference>
<dbReference type="SUPFAM" id="SSF56235">
    <property type="entry name" value="N-terminal nucleophile aminohydrolases (Ntn hydrolases)"/>
    <property type="match status" value="1"/>
</dbReference>
<dbReference type="PANTHER" id="PTHR42824:SF1">
    <property type="entry name" value="GLUTAMINE AMIDOTRANSFERASE YAFJ-RELATED"/>
    <property type="match status" value="1"/>
</dbReference>
<evidence type="ECO:0000259" key="2">
    <source>
        <dbReference type="PROSITE" id="PS51278"/>
    </source>
</evidence>
<gene>
    <name evidence="3" type="ORF">CM19_04790</name>
</gene>
<dbReference type="InterPro" id="IPR026869">
    <property type="entry name" value="EgtC-like"/>
</dbReference>
<keyword evidence="1" id="KW-0315">Glutamine amidotransferase</keyword>
<accession>A0A031LQ77</accession>
<dbReference type="EMBL" id="JFZT01000036">
    <property type="protein sequence ID" value="EZQ09976.1"/>
    <property type="molecule type" value="Genomic_DNA"/>
</dbReference>
<dbReference type="AlphaFoldDB" id="A0A031LQ77"/>
<dbReference type="InterPro" id="IPR029055">
    <property type="entry name" value="Ntn_hydrolases_N"/>
</dbReference>
<organism evidence="3 4">
    <name type="scientific">Candidatus Acidianus copahuensis</name>
    <dbReference type="NCBI Taxonomy" id="1160895"/>
    <lineage>
        <taxon>Archaea</taxon>
        <taxon>Thermoproteota</taxon>
        <taxon>Thermoprotei</taxon>
        <taxon>Sulfolobales</taxon>
        <taxon>Sulfolobaceae</taxon>
        <taxon>Acidianus</taxon>
    </lineage>
</organism>
<keyword evidence="4" id="KW-1185">Reference proteome</keyword>
<feature type="domain" description="Glutamine amidotransferase type-2" evidence="2">
    <location>
        <begin position="23"/>
        <end position="251"/>
    </location>
</feature>
<reference evidence="3 4" key="1">
    <citation type="submission" date="2014-03" db="EMBL/GenBank/DDBJ databases">
        <title>Draft genome sequence of the novel thermoacidophilic archaea Acidianus copahuensis ALE1 strain, isolated from Copahue volcanic area in Neuquen Argentina.</title>
        <authorList>
            <person name="Urbieta M.S."/>
            <person name="Rascovan N."/>
            <person name="Castro C."/>
            <person name="Revale S."/>
            <person name="Giaveno M.A."/>
            <person name="Vazquez M.P."/>
            <person name="Donati E.R."/>
        </authorList>
    </citation>
    <scope>NUCLEOTIDE SEQUENCE [LARGE SCALE GENOMIC DNA]</scope>
    <source>
        <strain evidence="3 4">ALE1</strain>
    </source>
</reference>
<dbReference type="STRING" id="1160895.CM19_04790"/>
<evidence type="ECO:0000313" key="3">
    <source>
        <dbReference type="EMBL" id="EZQ09976.1"/>
    </source>
</evidence>
<dbReference type="Proteomes" id="UP000024332">
    <property type="component" value="Unassembled WGS sequence"/>
</dbReference>
<evidence type="ECO:0000256" key="1">
    <source>
        <dbReference type="ARBA" id="ARBA00022962"/>
    </source>
</evidence>
<dbReference type="PROSITE" id="PS51278">
    <property type="entry name" value="GATASE_TYPE_2"/>
    <property type="match status" value="1"/>
</dbReference>
<protein>
    <recommendedName>
        <fullName evidence="2">Glutamine amidotransferase type-2 domain-containing protein</fullName>
    </recommendedName>
</protein>
<evidence type="ECO:0000313" key="4">
    <source>
        <dbReference type="Proteomes" id="UP000024332"/>
    </source>
</evidence>
<sequence length="251" mass="29172">MMIFFFFCHRSLFYLFFYPGIMCRMFAYKGESMEDLQSLYLALSESAKNDNIAKNFGINPVHGDGWGYVIYNRQTIYTYKTEKPIFSDSISIPTITGEFLAIFHARQASDKTTVSSIFSHPFFGSDQRYLYFFAHNGHISEESLMKELNFSGKTTDSEMALQYITRKGLEKALPELERMTLSALNILILRIDKSNGNAEVFYENYYLNKERSEYYDMFEVKLSKGNAVVSSTLTQRFNEKQKVDFGKLEQL</sequence>
<dbReference type="PANTHER" id="PTHR42824">
    <property type="entry name" value="GLUTAMINE AMIDOTRANSFERASE"/>
    <property type="match status" value="1"/>
</dbReference>
<name>A0A031LQ77_9CREN</name>
<dbReference type="InterPro" id="IPR017932">
    <property type="entry name" value="GATase_2_dom"/>
</dbReference>